<sequence length="88" mass="10262">MDEFKKEDLEKLKIGIDTCIKLVKEISANYNNKIHYNELTQSIISSVNSTINSITNSAEYLRGYYLMCDEINPLVLTEYLFEIKKYKA</sequence>
<dbReference type="EMBL" id="QMAU01000037">
    <property type="protein sequence ID" value="RXI55390.1"/>
    <property type="molecule type" value="Genomic_DNA"/>
</dbReference>
<accession>A0ABY0ERX7</accession>
<organism evidence="1 2">
    <name type="scientific">Clostridium tetani</name>
    <dbReference type="NCBI Taxonomy" id="1513"/>
    <lineage>
        <taxon>Bacteria</taxon>
        <taxon>Bacillati</taxon>
        <taxon>Bacillota</taxon>
        <taxon>Clostridia</taxon>
        <taxon>Eubacteriales</taxon>
        <taxon>Clostridiaceae</taxon>
        <taxon>Clostridium</taxon>
    </lineage>
</organism>
<evidence type="ECO:0000313" key="1">
    <source>
        <dbReference type="EMBL" id="RXI55390.1"/>
    </source>
</evidence>
<evidence type="ECO:0000313" key="2">
    <source>
        <dbReference type="Proteomes" id="UP000290273"/>
    </source>
</evidence>
<comment type="caution">
    <text evidence="1">The sequence shown here is derived from an EMBL/GenBank/DDBJ whole genome shotgun (WGS) entry which is preliminary data.</text>
</comment>
<dbReference type="Proteomes" id="UP000290273">
    <property type="component" value="Unassembled WGS sequence"/>
</dbReference>
<gene>
    <name evidence="1" type="ORF">DP131_08300</name>
</gene>
<reference evidence="1 2" key="1">
    <citation type="submission" date="2018-06" db="EMBL/GenBank/DDBJ databases">
        <title>Genome conservation of Clostridium tetani.</title>
        <authorList>
            <person name="Bruggemann H."/>
            <person name="Popoff M.R."/>
        </authorList>
    </citation>
    <scope>NUCLEOTIDE SEQUENCE [LARGE SCALE GENOMIC DNA]</scope>
    <source>
        <strain evidence="1 2">63.05</strain>
    </source>
</reference>
<protein>
    <submittedName>
        <fullName evidence="1">Uncharacterized protein</fullName>
    </submittedName>
</protein>
<dbReference type="RefSeq" id="WP_023437825.1">
    <property type="nucleotide sequence ID" value="NZ_CASHSW010000023.1"/>
</dbReference>
<name>A0ABY0ERX7_CLOTA</name>
<proteinExistence type="predicted"/>